<organism evidence="1 2">
    <name type="scientific">Budvicia aquatica</name>
    <dbReference type="NCBI Taxonomy" id="82979"/>
    <lineage>
        <taxon>Bacteria</taxon>
        <taxon>Pseudomonadati</taxon>
        <taxon>Pseudomonadota</taxon>
        <taxon>Gammaproteobacteria</taxon>
        <taxon>Enterobacterales</taxon>
        <taxon>Budviciaceae</taxon>
        <taxon>Budvicia</taxon>
    </lineage>
</organism>
<evidence type="ECO:0000313" key="1">
    <source>
        <dbReference type="EMBL" id="VFS52452.1"/>
    </source>
</evidence>
<sequence length="115" mass="13864">MNRYKQIYSYYLKNTAYLNEPLFDELLESDIYRLVTRFKSEPESEINYFSGEIFKSLSESYFQKYIWTVFHKQEINNQYLSIYTSGTSMNLFAIISSAMVMNHFIWIRLVLGFKL</sequence>
<evidence type="ECO:0000313" key="2">
    <source>
        <dbReference type="Proteomes" id="UP000373449"/>
    </source>
</evidence>
<name>A0A484ZVC0_9GAMM</name>
<dbReference type="Proteomes" id="UP000373449">
    <property type="component" value="Unassembled WGS sequence"/>
</dbReference>
<dbReference type="AlphaFoldDB" id="A0A484ZVC0"/>
<dbReference type="EMBL" id="CAADJA010000002">
    <property type="protein sequence ID" value="VFS52452.1"/>
    <property type="molecule type" value="Genomic_DNA"/>
</dbReference>
<accession>A0A484ZVC0</accession>
<protein>
    <submittedName>
        <fullName evidence="1">Uncharacterized protein</fullName>
    </submittedName>
</protein>
<gene>
    <name evidence="1" type="ORF">NCTC12282_05840</name>
</gene>
<proteinExistence type="predicted"/>
<reference evidence="1 2" key="1">
    <citation type="submission" date="2019-03" db="EMBL/GenBank/DDBJ databases">
        <authorList>
            <consortium name="Pathogen Informatics"/>
        </authorList>
    </citation>
    <scope>NUCLEOTIDE SEQUENCE [LARGE SCALE GENOMIC DNA]</scope>
    <source>
        <strain evidence="1 2">NCTC12282</strain>
    </source>
</reference>